<name>A0A1D1YJD8_9ARAE</name>
<protein>
    <submittedName>
        <fullName evidence="4">(S)-beta-bisabolene synthase</fullName>
    </submittedName>
</protein>
<dbReference type="InterPro" id="IPR001906">
    <property type="entry name" value="Terpene_synth_N"/>
</dbReference>
<evidence type="ECO:0000313" key="4">
    <source>
        <dbReference type="EMBL" id="JAT54755.1"/>
    </source>
</evidence>
<dbReference type="GO" id="GO:0010333">
    <property type="term" value="F:terpene synthase activity"/>
    <property type="evidence" value="ECO:0007669"/>
    <property type="project" value="InterPro"/>
</dbReference>
<dbReference type="PANTHER" id="PTHR31225">
    <property type="entry name" value="OS04G0344100 PROTEIN-RELATED"/>
    <property type="match status" value="1"/>
</dbReference>
<dbReference type="InterPro" id="IPR008930">
    <property type="entry name" value="Terpenoid_cyclase/PrenylTrfase"/>
</dbReference>
<gene>
    <name evidence="4" type="primary">TPS1_2</name>
    <name evidence="4" type="ORF">g.104595</name>
</gene>
<keyword evidence="1" id="KW-0460">Magnesium</keyword>
<dbReference type="InterPro" id="IPR050148">
    <property type="entry name" value="Terpene_synthase-like"/>
</dbReference>
<evidence type="ECO:0000256" key="2">
    <source>
        <dbReference type="ARBA" id="ARBA00023239"/>
    </source>
</evidence>
<dbReference type="GO" id="GO:0016114">
    <property type="term" value="P:terpenoid biosynthetic process"/>
    <property type="evidence" value="ECO:0007669"/>
    <property type="project" value="InterPro"/>
</dbReference>
<dbReference type="Pfam" id="PF01397">
    <property type="entry name" value="Terpene_synth"/>
    <property type="match status" value="1"/>
</dbReference>
<dbReference type="AlphaFoldDB" id="A0A1D1YJD8"/>
<evidence type="ECO:0000256" key="1">
    <source>
        <dbReference type="ARBA" id="ARBA00022842"/>
    </source>
</evidence>
<proteinExistence type="predicted"/>
<dbReference type="SUPFAM" id="SSF48239">
    <property type="entry name" value="Terpenoid cyclases/Protein prenyltransferases"/>
    <property type="match status" value="1"/>
</dbReference>
<dbReference type="InterPro" id="IPR036965">
    <property type="entry name" value="Terpene_synth_N_sf"/>
</dbReference>
<sequence length="166" mass="19560">MTLFVRWHIFTQVWGDYFIRSVAPLDMNRHACMQQRVEKLKEEVRQMFVRNALDHHLEEDLNLVDTLQRLGLAYHFEKEINEALAHIHDARLDSEDLYVVSLRFRLLRQKGYNIPSDVFIKFQDADGHFYIDTSSNVKGLLCLYDAAYASTNEDVVLEDAIPFCRH</sequence>
<dbReference type="Gene3D" id="1.50.10.130">
    <property type="entry name" value="Terpene synthase, N-terminal domain"/>
    <property type="match status" value="1"/>
</dbReference>
<accession>A0A1D1YJD8</accession>
<dbReference type="EMBL" id="GDJX01013181">
    <property type="protein sequence ID" value="JAT54755.1"/>
    <property type="molecule type" value="Transcribed_RNA"/>
</dbReference>
<dbReference type="PANTHER" id="PTHR31225:SF93">
    <property type="entry name" value="ALPHA-HUMULENE_(-)-(E)-BETA-CARYOPHYLLENE SYNTHASE"/>
    <property type="match status" value="1"/>
</dbReference>
<feature type="domain" description="Terpene synthase N-terminal" evidence="3">
    <location>
        <begin position="13"/>
        <end position="166"/>
    </location>
</feature>
<reference evidence="4" key="1">
    <citation type="submission" date="2015-07" db="EMBL/GenBank/DDBJ databases">
        <title>Transcriptome Assembly of Anthurium amnicola.</title>
        <authorList>
            <person name="Suzuki J."/>
        </authorList>
    </citation>
    <scope>NUCLEOTIDE SEQUENCE</scope>
</reference>
<organism evidence="4">
    <name type="scientific">Anthurium amnicola</name>
    <dbReference type="NCBI Taxonomy" id="1678845"/>
    <lineage>
        <taxon>Eukaryota</taxon>
        <taxon>Viridiplantae</taxon>
        <taxon>Streptophyta</taxon>
        <taxon>Embryophyta</taxon>
        <taxon>Tracheophyta</taxon>
        <taxon>Spermatophyta</taxon>
        <taxon>Magnoliopsida</taxon>
        <taxon>Liliopsida</taxon>
        <taxon>Araceae</taxon>
        <taxon>Pothoideae</taxon>
        <taxon>Potheae</taxon>
        <taxon>Anthurium</taxon>
    </lineage>
</organism>
<evidence type="ECO:0000259" key="3">
    <source>
        <dbReference type="Pfam" id="PF01397"/>
    </source>
</evidence>
<keyword evidence="2" id="KW-0456">Lyase</keyword>